<reference evidence="11 12" key="2">
    <citation type="journal article" date="2022" name="Mar. Drugs">
        <title>Bioassay-Guided Fractionation Leads to the Detection of Cholic Acid Generated by the Rare Thalassomonas sp.</title>
        <authorList>
            <person name="Pheiffer F."/>
            <person name="Schneider Y.K."/>
            <person name="Hansen E.H."/>
            <person name="Andersen J.H."/>
            <person name="Isaksson J."/>
            <person name="Busche T."/>
            <person name="R C."/>
            <person name="Kalinowski J."/>
            <person name="Zyl L.V."/>
            <person name="Trindade M."/>
        </authorList>
    </citation>
    <scope>NUCLEOTIDE SEQUENCE [LARGE SCALE GENOMIC DNA]</scope>
    <source>
        <strain evidence="11 12">XOM25</strain>
    </source>
</reference>
<dbReference type="NCBIfam" id="TIGR01984">
    <property type="entry name" value="UbiH"/>
    <property type="match status" value="1"/>
</dbReference>
<evidence type="ECO:0000256" key="5">
    <source>
        <dbReference type="ARBA" id="ARBA00022827"/>
    </source>
</evidence>
<organism evidence="11 12">
    <name type="scientific">Thalassomonas viridans</name>
    <dbReference type="NCBI Taxonomy" id="137584"/>
    <lineage>
        <taxon>Bacteria</taxon>
        <taxon>Pseudomonadati</taxon>
        <taxon>Pseudomonadota</taxon>
        <taxon>Gammaproteobacteria</taxon>
        <taxon>Alteromonadales</taxon>
        <taxon>Colwelliaceae</taxon>
        <taxon>Thalassomonas</taxon>
    </lineage>
</organism>
<dbReference type="PANTHER" id="PTHR43876:SF8">
    <property type="entry name" value="2-OCTAPRENYL-6-METHOXYPHENOL HYDROXYLASE"/>
    <property type="match status" value="1"/>
</dbReference>
<dbReference type="AlphaFoldDB" id="A0AAE9Z4U0"/>
<dbReference type="InterPro" id="IPR002938">
    <property type="entry name" value="FAD-bd"/>
</dbReference>
<dbReference type="InterPro" id="IPR010971">
    <property type="entry name" value="UbiH/COQ6"/>
</dbReference>
<dbReference type="EC" id="1.14.13.-" evidence="11"/>
<dbReference type="NCBIfam" id="TIGR01988">
    <property type="entry name" value="Ubi-OHases"/>
    <property type="match status" value="1"/>
</dbReference>
<comment type="similarity">
    <text evidence="3">Belongs to the UbiH/COQ6 family.</text>
</comment>
<dbReference type="GO" id="GO:0071949">
    <property type="term" value="F:FAD binding"/>
    <property type="evidence" value="ECO:0007669"/>
    <property type="project" value="InterPro"/>
</dbReference>
<comment type="pathway">
    <text evidence="2">Cofactor biosynthesis; ubiquinone biosynthesis.</text>
</comment>
<dbReference type="GO" id="GO:0110142">
    <property type="term" value="C:ubiquinone biosynthesis complex"/>
    <property type="evidence" value="ECO:0007669"/>
    <property type="project" value="UniProtKB-ARBA"/>
</dbReference>
<comment type="subunit">
    <text evidence="8">Component of the Ubi complex metabolon, which regroups five ubiquinone biosynthesis proteins (UbiE, UbiF, UbiG, UbiH and UbiI) and two accessory factors (UbiK and the lipid-binding protein UbiJ).</text>
</comment>
<comment type="cofactor">
    <cofactor evidence="1">
        <name>FAD</name>
        <dbReference type="ChEBI" id="CHEBI:57692"/>
    </cofactor>
</comment>
<dbReference type="PROSITE" id="PS01304">
    <property type="entry name" value="UBIH"/>
    <property type="match status" value="1"/>
</dbReference>
<keyword evidence="12" id="KW-1185">Reference proteome</keyword>
<dbReference type="PRINTS" id="PR00420">
    <property type="entry name" value="RNGMNOXGNASE"/>
</dbReference>
<evidence type="ECO:0000256" key="2">
    <source>
        <dbReference type="ARBA" id="ARBA00004749"/>
    </source>
</evidence>
<protein>
    <submittedName>
        <fullName evidence="11">2-octaprenyl-6-methoxyphenyl hydroxylase</fullName>
        <ecNumber evidence="11">1.14.13.-</ecNumber>
    </submittedName>
</protein>
<accession>A0AAE9Z4U0</accession>
<proteinExistence type="inferred from homology"/>
<dbReference type="Gene3D" id="3.50.50.60">
    <property type="entry name" value="FAD/NAD(P)-binding domain"/>
    <property type="match status" value="2"/>
</dbReference>
<evidence type="ECO:0000256" key="1">
    <source>
        <dbReference type="ARBA" id="ARBA00001974"/>
    </source>
</evidence>
<dbReference type="InterPro" id="IPR036188">
    <property type="entry name" value="FAD/NAD-bd_sf"/>
</dbReference>
<dbReference type="FunFam" id="3.50.50.60:FF:000021">
    <property type="entry name" value="Ubiquinone biosynthesis monooxygenase COQ6"/>
    <property type="match status" value="1"/>
</dbReference>
<dbReference type="GO" id="GO:0008681">
    <property type="term" value="F:2-octaprenyl-6-methoxyphenol hydroxylase activity"/>
    <property type="evidence" value="ECO:0007669"/>
    <property type="project" value="InterPro"/>
</dbReference>
<evidence type="ECO:0000313" key="11">
    <source>
        <dbReference type="EMBL" id="WDE06633.1"/>
    </source>
</evidence>
<reference evidence="11 12" key="1">
    <citation type="journal article" date="2015" name="Genome Announc.">
        <title>Draft Genome Sequences of Marine Isolates of Thalassomonas viridans and Thalassomonas actiniarum.</title>
        <authorList>
            <person name="Olonade I."/>
            <person name="van Zyl L.J."/>
            <person name="Trindade M."/>
        </authorList>
    </citation>
    <scope>NUCLEOTIDE SEQUENCE [LARGE SCALE GENOMIC DNA]</scope>
    <source>
        <strain evidence="11 12">XOM25</strain>
    </source>
</reference>
<evidence type="ECO:0000256" key="7">
    <source>
        <dbReference type="ARBA" id="ARBA00023033"/>
    </source>
</evidence>
<name>A0AAE9Z4U0_9GAMM</name>
<evidence type="ECO:0000256" key="6">
    <source>
        <dbReference type="ARBA" id="ARBA00023002"/>
    </source>
</evidence>
<sequence>MTDEVTANALAGEALNHFDVVIAGGGLSGALMALSLAALKQANGQPLKIALVEANPVIKDVSLSFDDRVLALSHGTSAYLQGLGAWQHLQQDAEAIKTIHISDRGHYGKARVYAEDHQVPALGYVVEMALIGKALLKSLAGFSNIHWYRPDTIENIHWQKDKVILTLTSGEGVSANLLLACDGGMSVCRDFANIKVRQHSYQQSALIANVSTAKPHAGIAYERFTETGPIAMLPLSGDRCSLVWTLTPQQAEEVQGLDDRRFKRALEEAFGSYLGQITQAGERFVYPLNLIQAEQQVYHRMALVGNASHTIHPIAGQGFNLGVRDVEQLAALIKEALAHNQDIGNFALLGRYQQQRASDQKEVITLTDSLVTLFSNRLPPLVAGRNIGLKVMNYLSPLKNAFVQKTMGY</sequence>
<dbReference type="EMBL" id="CP059733">
    <property type="protein sequence ID" value="WDE06633.1"/>
    <property type="molecule type" value="Genomic_DNA"/>
</dbReference>
<keyword evidence="9" id="KW-1133">Transmembrane helix</keyword>
<evidence type="ECO:0000256" key="3">
    <source>
        <dbReference type="ARBA" id="ARBA00005349"/>
    </source>
</evidence>
<evidence type="ECO:0000259" key="10">
    <source>
        <dbReference type="Pfam" id="PF01494"/>
    </source>
</evidence>
<keyword evidence="9" id="KW-0472">Membrane</keyword>
<keyword evidence="6 11" id="KW-0560">Oxidoreductase</keyword>
<dbReference type="InterPro" id="IPR011295">
    <property type="entry name" value="UbiH"/>
</dbReference>
<dbReference type="InterPro" id="IPR051205">
    <property type="entry name" value="UbiH/COQ6_monooxygenase"/>
</dbReference>
<dbReference type="SUPFAM" id="SSF51905">
    <property type="entry name" value="FAD/NAD(P)-binding domain"/>
    <property type="match status" value="1"/>
</dbReference>
<dbReference type="InterPro" id="IPR018168">
    <property type="entry name" value="Ubi_Hdrlase_CS"/>
</dbReference>
<gene>
    <name evidence="11" type="primary">ubiH</name>
    <name evidence="11" type="synonym">visB</name>
    <name evidence="11" type="ORF">SG34_006925</name>
</gene>
<evidence type="ECO:0000313" key="12">
    <source>
        <dbReference type="Proteomes" id="UP000032352"/>
    </source>
</evidence>
<dbReference type="Proteomes" id="UP000032352">
    <property type="component" value="Chromosome"/>
</dbReference>
<feature type="transmembrane region" description="Helical" evidence="9">
    <location>
        <begin position="20"/>
        <end position="39"/>
    </location>
</feature>
<keyword evidence="9" id="KW-0812">Transmembrane</keyword>
<evidence type="ECO:0000256" key="4">
    <source>
        <dbReference type="ARBA" id="ARBA00022630"/>
    </source>
</evidence>
<keyword evidence="4" id="KW-0285">Flavoprotein</keyword>
<dbReference type="RefSeq" id="WP_044837270.1">
    <property type="nucleotide sequence ID" value="NZ_CP059733.1"/>
</dbReference>
<feature type="domain" description="FAD-binding" evidence="10">
    <location>
        <begin position="18"/>
        <end position="364"/>
    </location>
</feature>
<keyword evidence="7" id="KW-0503">Monooxygenase</keyword>
<dbReference type="PANTHER" id="PTHR43876">
    <property type="entry name" value="UBIQUINONE BIOSYNTHESIS MONOOXYGENASE COQ6, MITOCHONDRIAL"/>
    <property type="match status" value="1"/>
</dbReference>
<keyword evidence="5" id="KW-0274">FAD</keyword>
<dbReference type="KEGG" id="tvd:SG34_006925"/>
<dbReference type="Pfam" id="PF01494">
    <property type="entry name" value="FAD_binding_3"/>
    <property type="match status" value="1"/>
</dbReference>
<dbReference type="NCBIfam" id="NF004356">
    <property type="entry name" value="PRK05732.1"/>
    <property type="match status" value="1"/>
</dbReference>
<evidence type="ECO:0000256" key="8">
    <source>
        <dbReference type="ARBA" id="ARBA00065734"/>
    </source>
</evidence>
<dbReference type="GO" id="GO:0006744">
    <property type="term" value="P:ubiquinone biosynthetic process"/>
    <property type="evidence" value="ECO:0007669"/>
    <property type="project" value="InterPro"/>
</dbReference>
<evidence type="ECO:0000256" key="9">
    <source>
        <dbReference type="SAM" id="Phobius"/>
    </source>
</evidence>